<keyword evidence="1" id="KW-0997">Cell inner membrane</keyword>
<name>I7C6X5_PSEPT</name>
<dbReference type="InterPro" id="IPR001296">
    <property type="entry name" value="Glyco_trans_1"/>
</dbReference>
<dbReference type="AlphaFoldDB" id="I7C6X5"/>
<dbReference type="Gene3D" id="3.40.50.2000">
    <property type="entry name" value="Glycogen Phosphorylase B"/>
    <property type="match status" value="2"/>
</dbReference>
<dbReference type="Gene3D" id="3.90.550.10">
    <property type="entry name" value="Spore Coat Polysaccharide Biosynthesis Protein SpsA, Chain A"/>
    <property type="match status" value="1"/>
</dbReference>
<dbReference type="EMBL" id="CP003734">
    <property type="protein sequence ID" value="AFO48876.1"/>
    <property type="molecule type" value="Genomic_DNA"/>
</dbReference>
<evidence type="ECO:0000313" key="6">
    <source>
        <dbReference type="Proteomes" id="UP000006503"/>
    </source>
</evidence>
<dbReference type="PANTHER" id="PTHR22916">
    <property type="entry name" value="GLYCOSYLTRANSFERASE"/>
    <property type="match status" value="1"/>
</dbReference>
<feature type="domain" description="Glycosyl transferase family 1" evidence="3">
    <location>
        <begin position="930"/>
        <end position="1079"/>
    </location>
</feature>
<dbReference type="PANTHER" id="PTHR22916:SF3">
    <property type="entry name" value="UDP-GLCNAC:BETAGAL BETA-1,3-N-ACETYLGLUCOSAMINYLTRANSFERASE-LIKE PROTEIN 1"/>
    <property type="match status" value="1"/>
</dbReference>
<dbReference type="Pfam" id="PF00535">
    <property type="entry name" value="Glycos_transf_2"/>
    <property type="match status" value="1"/>
</dbReference>
<dbReference type="CDD" id="cd00761">
    <property type="entry name" value="Glyco_tranf_GTA_type"/>
    <property type="match status" value="1"/>
</dbReference>
<dbReference type="InterPro" id="IPR001173">
    <property type="entry name" value="Glyco_trans_2-like"/>
</dbReference>
<evidence type="ECO:0000313" key="5">
    <source>
        <dbReference type="EMBL" id="AFO48876.1"/>
    </source>
</evidence>
<dbReference type="Pfam" id="PF00534">
    <property type="entry name" value="Glycos_transf_1"/>
    <property type="match status" value="1"/>
</dbReference>
<dbReference type="KEGG" id="ppx:T1E_3039"/>
<proteinExistence type="predicted"/>
<evidence type="ECO:0000259" key="4">
    <source>
        <dbReference type="Pfam" id="PF00535"/>
    </source>
</evidence>
<evidence type="ECO:0000256" key="1">
    <source>
        <dbReference type="ARBA" id="ARBA00022519"/>
    </source>
</evidence>
<evidence type="ECO:0000259" key="3">
    <source>
        <dbReference type="Pfam" id="PF00534"/>
    </source>
</evidence>
<dbReference type="HOGENOM" id="CLU_293857_0_0_6"/>
<gene>
    <name evidence="5" type="ordered locus">T1E_3039</name>
</gene>
<dbReference type="GO" id="GO:0016758">
    <property type="term" value="F:hexosyltransferase activity"/>
    <property type="evidence" value="ECO:0007669"/>
    <property type="project" value="UniProtKB-ARBA"/>
</dbReference>
<sequence length="1119" mass="121929">MSKPQAASPFNSVVDPQWYVATYPDVAAAGADPQQHYEQHGAAEGRLPRYLQAYRLESALWGGFSGLALPELSALQAHTEDREEHAYASWALARWHASASQWSSALPYIDALAQPLPPYIGTLGPILLRAEVLLRNGQQSLAQTCIAEAIAAKGMQADLCLAAANVLLATKGTQHQPPAAMRLFWLNRALAAADLAPVALRDTAAALTLDNLQAASAAKVPPQAQPKISVIMPAFNAEAFIETALRSLLAQSWSNLEILVVDDCSSDATVERVSELAREDARIVLLQQPVNRGAYAARNTALKHATGTFVVNHDSDDWSHPQRLELMATPLLQNPGLVGTLAEWVRADTELHFQCWRMENSLIEPSVSTIMMRCDAVRELGGWDEVRVAADHELRQRLQRRHGDEALLYLLPGVPLVIARHLPQSLTMASGTHLRSTFFGLRQLYSALADTWHAMAEDAAHLRLPESAGERAFPAPAPMLRTSSAQASYDWLLISDLGETARSAKALRLILDRLQGQGERVAVLHWPDYQRPGRVSSAILREAVLGTVDIVLAEQQLVAQRVVLVGRHLLAYPLDQVPAIQGLQTCQVVDSVREAKLLVMAPVAQALPPSDEQPAPAEPSSPPPALAEPEAPEPVTAQDNATGLPALFDAAWYLQRYPDVEKAGISPWEHYVTNGFAEGREPGPDFNTAWYLEQCIEARDSGLPPLVHYEKTGRQAGYNPAHPSFTGSQPNRPGRPTLLLCAHAAGVQLFGAERSLLDVLDACNMLQLNVVVSVPSVANMAYIDELRARALFVACIPTRQWVASTAPCPLAVERFRTLIRDHSVELVQANTLMLREPLIAARLENVQSVLHAHESPTHDPALCAAIGLPAPQIVEQALERVDHVLANSAFTAQHLSKQGATYVVSNIIDLKAFDLPNVIDNKCITAALISSNLPKKGIQDLLQLACDTARDTPNLQLLLIGPNTPSVAALRTLEARGQLPANFSLLPYATSPQTAISQANIVLNLSHCQETFGRTLLEGMAASRPVLAYRWGALPELVDEGVNGHTFKHGDTKAIANRLRQLCRNPKKIRTLGAAGRKRAKQYNLKRLCKQLGEAYTSILDYPLQLPSSNSHVQTEELT</sequence>
<keyword evidence="1" id="KW-0472">Membrane</keyword>
<dbReference type="SUPFAM" id="SSF53756">
    <property type="entry name" value="UDP-Glycosyltransferase/glycogen phosphorylase"/>
    <property type="match status" value="1"/>
</dbReference>
<reference evidence="6" key="1">
    <citation type="journal article" date="2013" name="Microb. Biotechnol.">
        <title>Metabolic potential of the organic-solvent tolerant Pseudomonas putida DOT-T1E deduced from its annotated genome.</title>
        <authorList>
            <person name="Udaondo Z."/>
            <person name="Molina L."/>
            <person name="Daniels C."/>
            <person name="Gomez M.J."/>
            <person name="Molina-Henares M.A."/>
            <person name="Matilla M.A."/>
            <person name="Roca A."/>
            <person name="Fernandez M."/>
            <person name="Duque E."/>
            <person name="Segura A."/>
            <person name="Ramos J.L."/>
        </authorList>
    </citation>
    <scope>NUCLEOTIDE SEQUENCE [LARGE SCALE GENOMIC DNA]</scope>
    <source>
        <strain evidence="6">DOT-T1E</strain>
    </source>
</reference>
<dbReference type="RefSeq" id="WP_014860639.1">
    <property type="nucleotide sequence ID" value="NC_018220.1"/>
</dbReference>
<feature type="compositionally biased region" description="Pro residues" evidence="2">
    <location>
        <begin position="616"/>
        <end position="626"/>
    </location>
</feature>
<feature type="domain" description="Glycosyltransferase 2-like" evidence="4">
    <location>
        <begin position="229"/>
        <end position="336"/>
    </location>
</feature>
<dbReference type="InterPro" id="IPR029044">
    <property type="entry name" value="Nucleotide-diphossugar_trans"/>
</dbReference>
<evidence type="ECO:0000256" key="2">
    <source>
        <dbReference type="SAM" id="MobiDB-lite"/>
    </source>
</evidence>
<feature type="region of interest" description="Disordered" evidence="2">
    <location>
        <begin position="607"/>
        <end position="639"/>
    </location>
</feature>
<dbReference type="SUPFAM" id="SSF53448">
    <property type="entry name" value="Nucleotide-diphospho-sugar transferases"/>
    <property type="match status" value="1"/>
</dbReference>
<accession>I7C6X5</accession>
<dbReference type="PATRIC" id="fig|1196325.3.peg.3003"/>
<dbReference type="CDD" id="cd03801">
    <property type="entry name" value="GT4_PimA-like"/>
    <property type="match status" value="1"/>
</dbReference>
<organism evidence="5 6">
    <name type="scientific">Pseudomonas putida (strain DOT-T1E)</name>
    <dbReference type="NCBI Taxonomy" id="1196325"/>
    <lineage>
        <taxon>Bacteria</taxon>
        <taxon>Pseudomonadati</taxon>
        <taxon>Pseudomonadota</taxon>
        <taxon>Gammaproteobacteria</taxon>
        <taxon>Pseudomonadales</taxon>
        <taxon>Pseudomonadaceae</taxon>
        <taxon>Pseudomonas</taxon>
    </lineage>
</organism>
<protein>
    <submittedName>
        <fullName evidence="5">Glycosyltransferase</fullName>
    </submittedName>
</protein>
<keyword evidence="1" id="KW-1003">Cell membrane</keyword>
<dbReference type="Proteomes" id="UP000006503">
    <property type="component" value="Chromosome"/>
</dbReference>